<dbReference type="KEGG" id="mlut:JET14_05090"/>
<keyword evidence="2 6" id="KW-0812">Transmembrane</keyword>
<accession>A0A7T7KMI3</accession>
<comment type="subcellular location">
    <subcellularLocation>
        <location evidence="1">Membrane</location>
    </subcellularLocation>
</comment>
<evidence type="ECO:0000256" key="2">
    <source>
        <dbReference type="ARBA" id="ARBA00022692"/>
    </source>
</evidence>
<dbReference type="AlphaFoldDB" id="A0A7T7KMI3"/>
<feature type="transmembrane region" description="Helical" evidence="6">
    <location>
        <begin position="45"/>
        <end position="66"/>
    </location>
</feature>
<proteinExistence type="predicted"/>
<feature type="compositionally biased region" description="Acidic residues" evidence="5">
    <location>
        <begin position="612"/>
        <end position="622"/>
    </location>
</feature>
<dbReference type="InterPro" id="IPR016982">
    <property type="entry name" value="Mms48"/>
</dbReference>
<evidence type="ECO:0000259" key="7">
    <source>
        <dbReference type="Pfam" id="PF07219"/>
    </source>
</evidence>
<dbReference type="EMBL" id="CP066786">
    <property type="protein sequence ID" value="QQM31548.1"/>
    <property type="molecule type" value="Genomic_DNA"/>
</dbReference>
<dbReference type="InterPro" id="IPR011990">
    <property type="entry name" value="TPR-like_helical_dom_sf"/>
</dbReference>
<gene>
    <name evidence="8" type="ORF">JET14_05090</name>
</gene>
<keyword evidence="4 6" id="KW-0472">Membrane</keyword>
<organism evidence="8 9">
    <name type="scientific">Martelella lutilitoris</name>
    <dbReference type="NCBI Taxonomy" id="2583532"/>
    <lineage>
        <taxon>Bacteria</taxon>
        <taxon>Pseudomonadati</taxon>
        <taxon>Pseudomonadota</taxon>
        <taxon>Alphaproteobacteria</taxon>
        <taxon>Hyphomicrobiales</taxon>
        <taxon>Aurantimonadaceae</taxon>
        <taxon>Martelella</taxon>
    </lineage>
</organism>
<sequence>MIRLLIFALVVLAFALGFSWFADRPGELTLTWQGQLFQTPLTTALALLIALIFVVMVVWWLVSALWTSPNSVRRYFRARKRDRGYQAISTGLIAAGSGNLVMARKMSTRAHALLSVDQEPLIHVLDAQVALIEGNHDKARRLFETMAEDPETQELGLRGLYLEAKRVGAEEAAQQYAERAADKAPYLAWAAKATLEARTRQGRWDDAIRLLDQQRSARVTDKQDSARLKSVLLTARAESKLDTDTKGAAADALQALKLRDDFHPAAIIAAKAYLAQGNLRKSAGVLEMVWKKEPHPQTGALYVRARGGDTAVDRLKRAEKLEGLKPNNPVSLMVVARAALDAREFDKARTKAEAAARMQPRESAFLLLADIEEAETGDQGRVRHWMAQALRAERDPTWVADGLVSEYWRPFSPATGKIDAFEWKVPYGAIEGPVEEGSATRLDEALKSLPPVGGAKADDDKPADDAPVFDDAAEAEAEAMTSDAPKGPTGDKPEAPTVIDAAAAAPAAVAEAAHIAETEENDARSPARSEEEAREQPEASETAREAPADGIEANGEPVGDRKAAHADPVSADKPAEDAYAPPRPAESGPEEEEEADRKAGLSPFGGRTPDDPGIDDGEDDDPPPAKKRRFF</sequence>
<dbReference type="Proteomes" id="UP000596083">
    <property type="component" value="Chromosome"/>
</dbReference>
<feature type="domain" description="HemY N-terminal" evidence="7">
    <location>
        <begin position="26"/>
        <end position="133"/>
    </location>
</feature>
<evidence type="ECO:0000313" key="9">
    <source>
        <dbReference type="Proteomes" id="UP000596083"/>
    </source>
</evidence>
<evidence type="ECO:0000256" key="4">
    <source>
        <dbReference type="ARBA" id="ARBA00023136"/>
    </source>
</evidence>
<reference evidence="8 9" key="1">
    <citation type="submission" date="2020-12" db="EMBL/GenBank/DDBJ databases">
        <authorList>
            <person name="Zheng R.K."/>
            <person name="Sun C.M."/>
        </authorList>
    </citation>
    <scope>NUCLEOTIDE SEQUENCE [LARGE SCALE GENOMIC DNA]</scope>
    <source>
        <strain evidence="8 9">ZRK001</strain>
    </source>
</reference>
<name>A0A7T7KMI3_9HYPH</name>
<protein>
    <submittedName>
        <fullName evidence="8">Heme biosynthesis protein HemY</fullName>
    </submittedName>
</protein>
<feature type="compositionally biased region" description="Basic and acidic residues" evidence="5">
    <location>
        <begin position="514"/>
        <end position="547"/>
    </location>
</feature>
<keyword evidence="3 6" id="KW-1133">Transmembrane helix</keyword>
<evidence type="ECO:0000256" key="1">
    <source>
        <dbReference type="ARBA" id="ARBA00004370"/>
    </source>
</evidence>
<dbReference type="RefSeq" id="WP_200337086.1">
    <property type="nucleotide sequence ID" value="NZ_CP066786.1"/>
</dbReference>
<dbReference type="InterPro" id="IPR010817">
    <property type="entry name" value="HemY_N"/>
</dbReference>
<dbReference type="Gene3D" id="1.25.40.10">
    <property type="entry name" value="Tetratricopeptide repeat domain"/>
    <property type="match status" value="1"/>
</dbReference>
<feature type="compositionally biased region" description="Low complexity" evidence="5">
    <location>
        <begin position="495"/>
        <end position="513"/>
    </location>
</feature>
<feature type="transmembrane region" description="Helical" evidence="6">
    <location>
        <begin position="87"/>
        <end position="103"/>
    </location>
</feature>
<dbReference type="Pfam" id="PF07219">
    <property type="entry name" value="HemY_N"/>
    <property type="match status" value="1"/>
</dbReference>
<feature type="region of interest" description="Disordered" evidence="5">
    <location>
        <begin position="474"/>
        <end position="631"/>
    </location>
</feature>
<dbReference type="GO" id="GO:0016020">
    <property type="term" value="C:membrane"/>
    <property type="evidence" value="ECO:0007669"/>
    <property type="project" value="UniProtKB-SubCell"/>
</dbReference>
<evidence type="ECO:0000256" key="5">
    <source>
        <dbReference type="SAM" id="MobiDB-lite"/>
    </source>
</evidence>
<evidence type="ECO:0000313" key="8">
    <source>
        <dbReference type="EMBL" id="QQM31548.1"/>
    </source>
</evidence>
<evidence type="ECO:0000256" key="6">
    <source>
        <dbReference type="SAM" id="Phobius"/>
    </source>
</evidence>
<evidence type="ECO:0000256" key="3">
    <source>
        <dbReference type="ARBA" id="ARBA00022989"/>
    </source>
</evidence>
<dbReference type="SUPFAM" id="SSF48452">
    <property type="entry name" value="TPR-like"/>
    <property type="match status" value="2"/>
</dbReference>
<dbReference type="PIRSF" id="PIRSF031802">
    <property type="entry name" value="UCP031802"/>
    <property type="match status" value="1"/>
</dbReference>